<dbReference type="AlphaFoldDB" id="A0A1L7X2X6"/>
<organism evidence="1 2">
    <name type="scientific">Phialocephala subalpina</name>
    <dbReference type="NCBI Taxonomy" id="576137"/>
    <lineage>
        <taxon>Eukaryota</taxon>
        <taxon>Fungi</taxon>
        <taxon>Dikarya</taxon>
        <taxon>Ascomycota</taxon>
        <taxon>Pezizomycotina</taxon>
        <taxon>Leotiomycetes</taxon>
        <taxon>Helotiales</taxon>
        <taxon>Mollisiaceae</taxon>
        <taxon>Phialocephala</taxon>
        <taxon>Phialocephala fortinii species complex</taxon>
    </lineage>
</organism>
<protein>
    <submittedName>
        <fullName evidence="1">Uncharacterized protein</fullName>
    </submittedName>
</protein>
<sequence>MAFSWTCPVGGGCEVDVDVGGGITVDVGGGITIDVGVGVAVATQLLQTADVMHGCSGTSQISVVDVETQELPDSVEIGSTVVMVGVDENVSVGNGGEEDEIVKGGDIVEEGIGEGDTVEDGNIVEEGIGEGDTVEEGNIVEEIEDEVPEFPGVAEVWLALPETDTEVNVIVGAIN</sequence>
<keyword evidence="2" id="KW-1185">Reference proteome</keyword>
<evidence type="ECO:0000313" key="2">
    <source>
        <dbReference type="Proteomes" id="UP000184330"/>
    </source>
</evidence>
<dbReference type="OrthoDB" id="3599548at2759"/>
<reference evidence="1 2" key="1">
    <citation type="submission" date="2016-03" db="EMBL/GenBank/DDBJ databases">
        <authorList>
            <person name="Ploux O."/>
        </authorList>
    </citation>
    <scope>NUCLEOTIDE SEQUENCE [LARGE SCALE GENOMIC DNA]</scope>
    <source>
        <strain evidence="1 2">UAMH 11012</strain>
    </source>
</reference>
<dbReference type="Proteomes" id="UP000184330">
    <property type="component" value="Unassembled WGS sequence"/>
</dbReference>
<dbReference type="EMBL" id="FJOG01000014">
    <property type="protein sequence ID" value="CZR59405.1"/>
    <property type="molecule type" value="Genomic_DNA"/>
</dbReference>
<evidence type="ECO:0000313" key="1">
    <source>
        <dbReference type="EMBL" id="CZR59405.1"/>
    </source>
</evidence>
<accession>A0A1L7X2X6</accession>
<name>A0A1L7X2X6_9HELO</name>
<gene>
    <name evidence="1" type="ORF">PAC_09297</name>
</gene>
<proteinExistence type="predicted"/>